<dbReference type="PANTHER" id="PTHR46797:SF23">
    <property type="entry name" value="HTH-TYPE TRANSCRIPTIONAL REGULATOR SUTR"/>
    <property type="match status" value="1"/>
</dbReference>
<name>A0A419SXP2_9FIRM</name>
<gene>
    <name evidence="5" type="ORF">BET03_04750</name>
</gene>
<evidence type="ECO:0000259" key="4">
    <source>
        <dbReference type="PROSITE" id="PS50943"/>
    </source>
</evidence>
<evidence type="ECO:0000313" key="6">
    <source>
        <dbReference type="Proteomes" id="UP000284177"/>
    </source>
</evidence>
<dbReference type="EMBL" id="MCIB01000036">
    <property type="protein sequence ID" value="RKD30017.1"/>
    <property type="molecule type" value="Genomic_DNA"/>
</dbReference>
<dbReference type="GO" id="GO:0003700">
    <property type="term" value="F:DNA-binding transcription factor activity"/>
    <property type="evidence" value="ECO:0007669"/>
    <property type="project" value="TreeGrafter"/>
</dbReference>
<dbReference type="InterPro" id="IPR010982">
    <property type="entry name" value="Lambda_DNA-bd_dom_sf"/>
</dbReference>
<evidence type="ECO:0000313" key="5">
    <source>
        <dbReference type="EMBL" id="RKD30017.1"/>
    </source>
</evidence>
<organism evidence="5 6">
    <name type="scientific">Thermohalobacter berrensis</name>
    <dbReference type="NCBI Taxonomy" id="99594"/>
    <lineage>
        <taxon>Bacteria</taxon>
        <taxon>Bacillati</taxon>
        <taxon>Bacillota</taxon>
        <taxon>Tissierellia</taxon>
        <taxon>Tissierellales</taxon>
        <taxon>Thermohalobacteraceae</taxon>
        <taxon>Thermohalobacter</taxon>
    </lineage>
</organism>
<dbReference type="InterPro" id="IPR011051">
    <property type="entry name" value="RmlC_Cupin_sf"/>
</dbReference>
<protein>
    <submittedName>
        <fullName evidence="5">DNA-binding protein</fullName>
    </submittedName>
</protein>
<dbReference type="Proteomes" id="UP000284177">
    <property type="component" value="Unassembled WGS sequence"/>
</dbReference>
<dbReference type="CDD" id="cd02209">
    <property type="entry name" value="cupin_XRE_C"/>
    <property type="match status" value="1"/>
</dbReference>
<dbReference type="OrthoDB" id="9781521at2"/>
<dbReference type="Gene3D" id="2.60.120.10">
    <property type="entry name" value="Jelly Rolls"/>
    <property type="match status" value="1"/>
</dbReference>
<accession>A0A419SXP2</accession>
<dbReference type="Pfam" id="PF01381">
    <property type="entry name" value="HTH_3"/>
    <property type="match status" value="1"/>
</dbReference>
<reference evidence="5 6" key="1">
    <citation type="submission" date="2016-08" db="EMBL/GenBank/DDBJ databases">
        <title>Novel Firmicutes and Novel Genomes.</title>
        <authorList>
            <person name="Poppleton D.I."/>
            <person name="Gribaldo S."/>
        </authorList>
    </citation>
    <scope>NUCLEOTIDE SEQUENCE [LARGE SCALE GENOMIC DNA]</scope>
    <source>
        <strain evidence="5 6">CTT3</strain>
    </source>
</reference>
<keyword evidence="3" id="KW-0804">Transcription</keyword>
<dbReference type="SUPFAM" id="SSF47413">
    <property type="entry name" value="lambda repressor-like DNA-binding domains"/>
    <property type="match status" value="1"/>
</dbReference>
<keyword evidence="2 5" id="KW-0238">DNA-binding</keyword>
<dbReference type="AlphaFoldDB" id="A0A419SXP2"/>
<dbReference type="PROSITE" id="PS50943">
    <property type="entry name" value="HTH_CROC1"/>
    <property type="match status" value="1"/>
</dbReference>
<dbReference type="GO" id="GO:0003677">
    <property type="term" value="F:DNA binding"/>
    <property type="evidence" value="ECO:0007669"/>
    <property type="project" value="UniProtKB-KW"/>
</dbReference>
<evidence type="ECO:0000256" key="3">
    <source>
        <dbReference type="ARBA" id="ARBA00023163"/>
    </source>
</evidence>
<dbReference type="RefSeq" id="WP_120170224.1">
    <property type="nucleotide sequence ID" value="NZ_MCIB01000036.1"/>
</dbReference>
<dbReference type="SUPFAM" id="SSF51182">
    <property type="entry name" value="RmlC-like cupins"/>
    <property type="match status" value="1"/>
</dbReference>
<dbReference type="InterPro" id="IPR050807">
    <property type="entry name" value="TransReg_Diox_bact_type"/>
</dbReference>
<evidence type="ECO:0000256" key="1">
    <source>
        <dbReference type="ARBA" id="ARBA00023015"/>
    </source>
</evidence>
<dbReference type="Pfam" id="PF07883">
    <property type="entry name" value="Cupin_2"/>
    <property type="match status" value="1"/>
</dbReference>
<dbReference type="InterPro" id="IPR014710">
    <property type="entry name" value="RmlC-like_jellyroll"/>
</dbReference>
<comment type="caution">
    <text evidence="5">The sequence shown here is derived from an EMBL/GenBank/DDBJ whole genome shotgun (WGS) entry which is preliminary data.</text>
</comment>
<dbReference type="CDD" id="cd00093">
    <property type="entry name" value="HTH_XRE"/>
    <property type="match status" value="1"/>
</dbReference>
<dbReference type="SMART" id="SM00530">
    <property type="entry name" value="HTH_XRE"/>
    <property type="match status" value="1"/>
</dbReference>
<feature type="domain" description="HTH cro/C1-type" evidence="4">
    <location>
        <begin position="12"/>
        <end position="66"/>
    </location>
</feature>
<dbReference type="Gene3D" id="1.10.260.40">
    <property type="entry name" value="lambda repressor-like DNA-binding domains"/>
    <property type="match status" value="1"/>
</dbReference>
<dbReference type="PANTHER" id="PTHR46797">
    <property type="entry name" value="HTH-TYPE TRANSCRIPTIONAL REGULATOR"/>
    <property type="match status" value="1"/>
</dbReference>
<sequence>MDNFNLKIGKKLNHLRKKKGYSLSELEEISGISKSMLGQIERGESNPTIKTLWKIAKSLNVNFSFFIDEDTSTIGKITPESIVPIKEKENMYRVYPLVPFNKDKGFEIYMIEIEPGYSYKTGPHNIGVEEYAIVSEGILEVTVDDEKITAKEGEIIYFKADKTHIYCNKSNCMLKAYVLIYYS</sequence>
<keyword evidence="6" id="KW-1185">Reference proteome</keyword>
<dbReference type="InterPro" id="IPR001387">
    <property type="entry name" value="Cro/C1-type_HTH"/>
</dbReference>
<dbReference type="InterPro" id="IPR013096">
    <property type="entry name" value="Cupin_2"/>
</dbReference>
<keyword evidence="1" id="KW-0805">Transcription regulation</keyword>
<dbReference type="GO" id="GO:0005829">
    <property type="term" value="C:cytosol"/>
    <property type="evidence" value="ECO:0007669"/>
    <property type="project" value="TreeGrafter"/>
</dbReference>
<evidence type="ECO:0000256" key="2">
    <source>
        <dbReference type="ARBA" id="ARBA00023125"/>
    </source>
</evidence>
<proteinExistence type="predicted"/>